<feature type="region of interest" description="Disordered" evidence="1">
    <location>
        <begin position="556"/>
        <end position="603"/>
    </location>
</feature>
<feature type="region of interest" description="Disordered" evidence="1">
    <location>
        <begin position="70"/>
        <end position="98"/>
    </location>
</feature>
<evidence type="ECO:0000256" key="1">
    <source>
        <dbReference type="SAM" id="MobiDB-lite"/>
    </source>
</evidence>
<keyword evidence="2" id="KW-0472">Membrane</keyword>
<proteinExistence type="predicted"/>
<feature type="region of interest" description="Disordered" evidence="1">
    <location>
        <begin position="226"/>
        <end position="247"/>
    </location>
</feature>
<accession>A0ABR4Q1X4</accession>
<protein>
    <submittedName>
        <fullName evidence="3">Uncharacterized protein</fullName>
    </submittedName>
</protein>
<reference evidence="3 4" key="1">
    <citation type="journal article" date="2022" name="Front. Cell. Infect. Microbiol.">
        <title>The Genomes of Two Strains of Taenia crassiceps the Animal Model for the Study of Human Cysticercosis.</title>
        <authorList>
            <person name="Bobes R.J."/>
            <person name="Estrada K."/>
            <person name="Rios-Valencia D.G."/>
            <person name="Calderon-Gallegos A."/>
            <person name="de la Torre P."/>
            <person name="Carrero J.C."/>
            <person name="Sanchez-Flores A."/>
            <person name="Laclette J.P."/>
        </authorList>
    </citation>
    <scope>NUCLEOTIDE SEQUENCE [LARGE SCALE GENOMIC DNA]</scope>
    <source>
        <strain evidence="3">WFUcys</strain>
    </source>
</reference>
<keyword evidence="2" id="KW-1133">Transmembrane helix</keyword>
<dbReference type="Proteomes" id="UP001651158">
    <property type="component" value="Unassembled WGS sequence"/>
</dbReference>
<comment type="caution">
    <text evidence="3">The sequence shown here is derived from an EMBL/GenBank/DDBJ whole genome shotgun (WGS) entry which is preliminary data.</text>
</comment>
<keyword evidence="4" id="KW-1185">Reference proteome</keyword>
<keyword evidence="2" id="KW-0812">Transmembrane</keyword>
<gene>
    <name evidence="3" type="ORF">TcWFU_002569</name>
</gene>
<evidence type="ECO:0000313" key="4">
    <source>
        <dbReference type="Proteomes" id="UP001651158"/>
    </source>
</evidence>
<name>A0ABR4Q1X4_9CEST</name>
<dbReference type="EMBL" id="JAKROA010000016">
    <property type="protein sequence ID" value="KAL5103665.1"/>
    <property type="molecule type" value="Genomic_DNA"/>
</dbReference>
<sequence>MASEPVAGGALFLPLLELSSIYWEQFQSVLLPDYVQLIEMFIPAESDEQFEVTTETDAVVLTLRNTAIPGNSRTSTTQTMVVGSNTSHSDSSQSEERRETHEVQFHYRIAANRMGHLTCEVMLSSGASQALVKSGNQSLSHVYLRCPQVTTEICYVDCTPACVFDEVEGCVVPTTLSTVIEGCRFEQQVESGRLLLEYTVVMEALDRTGDWNCEYQGVSAPRSLKLQASPRPTSTTPKSTTAYTTSTTTTTTTTTAVTPIATIKARFLPSAVKEARPKSDRMVITESASLLDGEVSNGDVLWMLSQVRPEIVLALIALAVVAILLSVALSIRCALTKCYFAPKPLAVNASNLLGFFSSEEDSLQQESPDHCLGRCLCFEPASDDSPITKCHHHSQAPQSQVPYGLKLPPPPPPLPPPTFFTPYQVDQQSESGGLPAYTRNISLSEATNVKLLAQQPPGTLSTASSSDTGTSNPFPVSLSGTLPVYYPGKRDSIEIGSVASDPYNQTKVYLIKMVDPSGDHHQQHHQQRSQKTRIVRLSNSTEATGLILCHRLADDGSSLSKTQSEADFADARRLPPSPPQTQSYVLLSSPPPPPPQPNNVNAN</sequence>
<evidence type="ECO:0000256" key="2">
    <source>
        <dbReference type="SAM" id="Phobius"/>
    </source>
</evidence>
<feature type="compositionally biased region" description="Polar residues" evidence="1">
    <location>
        <begin position="70"/>
        <end position="92"/>
    </location>
</feature>
<evidence type="ECO:0000313" key="3">
    <source>
        <dbReference type="EMBL" id="KAL5103665.1"/>
    </source>
</evidence>
<organism evidence="3 4">
    <name type="scientific">Taenia crassiceps</name>
    <dbReference type="NCBI Taxonomy" id="6207"/>
    <lineage>
        <taxon>Eukaryota</taxon>
        <taxon>Metazoa</taxon>
        <taxon>Spiralia</taxon>
        <taxon>Lophotrochozoa</taxon>
        <taxon>Platyhelminthes</taxon>
        <taxon>Cestoda</taxon>
        <taxon>Eucestoda</taxon>
        <taxon>Cyclophyllidea</taxon>
        <taxon>Taeniidae</taxon>
        <taxon>Taenia</taxon>
    </lineage>
</organism>
<feature type="compositionally biased region" description="Low complexity" evidence="1">
    <location>
        <begin position="228"/>
        <end position="247"/>
    </location>
</feature>
<feature type="transmembrane region" description="Helical" evidence="2">
    <location>
        <begin position="311"/>
        <end position="331"/>
    </location>
</feature>